<dbReference type="Proteomes" id="UP001239111">
    <property type="component" value="Chromosome 1"/>
</dbReference>
<evidence type="ECO:0000313" key="2">
    <source>
        <dbReference type="Proteomes" id="UP001239111"/>
    </source>
</evidence>
<comment type="caution">
    <text evidence="1">The sequence shown here is derived from an EMBL/GenBank/DDBJ whole genome shotgun (WGS) entry which is preliminary data.</text>
</comment>
<name>A0ACC2PXK8_9HYME</name>
<organism evidence="1 2">
    <name type="scientific">Eretmocerus hayati</name>
    <dbReference type="NCBI Taxonomy" id="131215"/>
    <lineage>
        <taxon>Eukaryota</taxon>
        <taxon>Metazoa</taxon>
        <taxon>Ecdysozoa</taxon>
        <taxon>Arthropoda</taxon>
        <taxon>Hexapoda</taxon>
        <taxon>Insecta</taxon>
        <taxon>Pterygota</taxon>
        <taxon>Neoptera</taxon>
        <taxon>Endopterygota</taxon>
        <taxon>Hymenoptera</taxon>
        <taxon>Apocrita</taxon>
        <taxon>Proctotrupomorpha</taxon>
        <taxon>Chalcidoidea</taxon>
        <taxon>Aphelinidae</taxon>
        <taxon>Aphelininae</taxon>
        <taxon>Eretmocerus</taxon>
    </lineage>
</organism>
<protein>
    <submittedName>
        <fullName evidence="1">Uncharacterized protein</fullName>
    </submittedName>
</protein>
<sequence>MAHDRQFVMCSEIFFYTDGEKERPWVASTPQTLMIPPSRLSEQALLKLLVELSLSIFVILAHYASDSPTALSSTISAKPACVLAAAYTSATLVSSPFLNPARALGPAFVLNRWENHWVYWIGPIGGGAIAALLNEYVLSGNRGGRGVRRVSPRHQRANSGPEYDDGDNSSSLRSDDEMTYDDSRDKARVHKFAGGGYATYHPVAGSSIYGPGGPISQQQAQSHHNSNLERVESIYGGTKSLYCKSPPLTRANLNRSQSVYAKSPSGVAAALRGVDSGLVGGLPKPGPLVPAQSLYPIIRLNSSDATPNGSLRPNNNGSNNANAGAGLLVQPIQPLQQGQGQSQGQQPNYNSLNQNVQNQLAQCTQSIYGIRGIASSSGLGARDNIYGHLAGTPRAVEGIYGRAPAPPPHHQQAQQQIQIQPTRELQSSPSCHVLVPPPQQSPMSNGGSQQATLDLRRSAERPESAYGHTRRNGGSGGEDSAYGSYQSSLYGTASNRPVQVMGNPQQQQHRNSPNPQGQQQLQQQY</sequence>
<keyword evidence="2" id="KW-1185">Reference proteome</keyword>
<dbReference type="EMBL" id="CM056741">
    <property type="protein sequence ID" value="KAJ8687072.1"/>
    <property type="molecule type" value="Genomic_DNA"/>
</dbReference>
<gene>
    <name evidence="1" type="ORF">QAD02_022866</name>
</gene>
<evidence type="ECO:0000313" key="1">
    <source>
        <dbReference type="EMBL" id="KAJ8687072.1"/>
    </source>
</evidence>
<accession>A0ACC2PXK8</accession>
<proteinExistence type="predicted"/>
<reference evidence="1" key="1">
    <citation type="submission" date="2023-04" db="EMBL/GenBank/DDBJ databases">
        <title>A chromosome-level genome assembly of the parasitoid wasp Eretmocerus hayati.</title>
        <authorList>
            <person name="Zhong Y."/>
            <person name="Liu S."/>
            <person name="Liu Y."/>
        </authorList>
    </citation>
    <scope>NUCLEOTIDE SEQUENCE</scope>
    <source>
        <strain evidence="1">ZJU_SS_LIU_2023</strain>
    </source>
</reference>